<keyword evidence="2" id="KW-1185">Reference proteome</keyword>
<accession>A0A2P7MXH1</accession>
<protein>
    <recommendedName>
        <fullName evidence="3">Nuclease</fullName>
    </recommendedName>
</protein>
<comment type="caution">
    <text evidence="1">The sequence shown here is derived from an EMBL/GenBank/DDBJ whole genome shotgun (WGS) entry which is preliminary data.</text>
</comment>
<reference evidence="1 2" key="1">
    <citation type="journal article" date="2018" name="Environ. Microbiol.">
        <title>Ecological and genomic features of two widespread freshwater picocyanobacteria.</title>
        <authorList>
            <person name="Cabello-Yeves P.J."/>
            <person name="Picazo A."/>
            <person name="Camacho A."/>
            <person name="Callieri C."/>
            <person name="Rosselli R."/>
            <person name="Roda-Garcia J.J."/>
            <person name="Coutinho F.H."/>
            <person name="Rodriguez-Valera F."/>
        </authorList>
    </citation>
    <scope>NUCLEOTIDE SEQUENCE [LARGE SCALE GENOMIC DNA]</scope>
    <source>
        <strain evidence="1 2">Tous</strain>
    </source>
</reference>
<sequence length="123" mass="12743">MLAVLLVWPGAALAAEVLQVRGATLLQLGDQNRSYTVQLACVEVAEAQQAEAVAWLRQAVPRHTRVNLRPMGQNQGVLLARVQPLAPVRGSTNQAADLGSGLIAAGLAQADSHASADCANVAA</sequence>
<dbReference type="AlphaFoldDB" id="A0A2P7MXH1"/>
<dbReference type="SUPFAM" id="SSF50199">
    <property type="entry name" value="Staphylococcal nuclease"/>
    <property type="match status" value="1"/>
</dbReference>
<gene>
    <name evidence="1" type="ORF">C7K55_05660</name>
</gene>
<evidence type="ECO:0008006" key="3">
    <source>
        <dbReference type="Google" id="ProtNLM"/>
    </source>
</evidence>
<dbReference type="InterPro" id="IPR035437">
    <property type="entry name" value="SNase_OB-fold_sf"/>
</dbReference>
<evidence type="ECO:0000313" key="1">
    <source>
        <dbReference type="EMBL" id="PSJ05934.1"/>
    </source>
</evidence>
<dbReference type="EMBL" id="PXXO01000005">
    <property type="protein sequence ID" value="PSJ05934.1"/>
    <property type="molecule type" value="Genomic_DNA"/>
</dbReference>
<organism evidence="1 2">
    <name type="scientific">Cyanobium usitatum str. Tous</name>
    <dbReference type="NCBI Taxonomy" id="2116684"/>
    <lineage>
        <taxon>Bacteria</taxon>
        <taxon>Bacillati</taxon>
        <taxon>Cyanobacteriota</taxon>
        <taxon>Cyanophyceae</taxon>
        <taxon>Synechococcales</taxon>
        <taxon>Prochlorococcaceae</taxon>
        <taxon>Cyanobium</taxon>
    </lineage>
</organism>
<dbReference type="OrthoDB" id="541495at2"/>
<evidence type="ECO:0000313" key="2">
    <source>
        <dbReference type="Proteomes" id="UP000243002"/>
    </source>
</evidence>
<proteinExistence type="predicted"/>
<dbReference type="Proteomes" id="UP000243002">
    <property type="component" value="Unassembled WGS sequence"/>
</dbReference>
<name>A0A2P7MXH1_9CYAN</name>